<name>A0A6P7GVX3_DIAVI</name>
<keyword evidence="1" id="KW-0812">Transmembrane</keyword>
<keyword evidence="1" id="KW-1133">Transmembrane helix</keyword>
<proteinExistence type="predicted"/>
<dbReference type="RefSeq" id="XP_028153901.1">
    <property type="nucleotide sequence ID" value="XM_028298100.1"/>
</dbReference>
<organism evidence="2">
    <name type="scientific">Diabrotica virgifera virgifera</name>
    <name type="common">western corn rootworm</name>
    <dbReference type="NCBI Taxonomy" id="50390"/>
    <lineage>
        <taxon>Eukaryota</taxon>
        <taxon>Metazoa</taxon>
        <taxon>Ecdysozoa</taxon>
        <taxon>Arthropoda</taxon>
        <taxon>Hexapoda</taxon>
        <taxon>Insecta</taxon>
        <taxon>Pterygota</taxon>
        <taxon>Neoptera</taxon>
        <taxon>Endopterygota</taxon>
        <taxon>Coleoptera</taxon>
        <taxon>Polyphaga</taxon>
        <taxon>Cucujiformia</taxon>
        <taxon>Chrysomeloidea</taxon>
        <taxon>Chrysomelidae</taxon>
        <taxon>Galerucinae</taxon>
        <taxon>Diabroticina</taxon>
        <taxon>Diabroticites</taxon>
        <taxon>Diabrotica</taxon>
    </lineage>
</organism>
<feature type="transmembrane region" description="Helical" evidence="1">
    <location>
        <begin position="34"/>
        <end position="55"/>
    </location>
</feature>
<evidence type="ECO:0000313" key="2">
    <source>
        <dbReference type="RefSeq" id="XP_028153901.1"/>
    </source>
</evidence>
<keyword evidence="1" id="KW-0472">Membrane</keyword>
<evidence type="ECO:0000256" key="1">
    <source>
        <dbReference type="SAM" id="Phobius"/>
    </source>
</evidence>
<protein>
    <submittedName>
        <fullName evidence="2">MFS-type transporter SLC18B1-like</fullName>
    </submittedName>
</protein>
<gene>
    <name evidence="2" type="primary">LOC114347392</name>
</gene>
<feature type="transmembrane region" description="Helical" evidence="1">
    <location>
        <begin position="6"/>
        <end position="22"/>
    </location>
</feature>
<dbReference type="InParanoid" id="A0A6P7GVX3"/>
<sequence length="69" mass="7504">MFNVGGYTIGVCAILFGLLDKIEDRYPFIILSFIIRILAALGNAAFLTASFAIIAKEFPENVATTFVSN</sequence>
<accession>A0A6P7GVX3</accession>
<reference evidence="2" key="1">
    <citation type="submission" date="2025-08" db="UniProtKB">
        <authorList>
            <consortium name="RefSeq"/>
        </authorList>
    </citation>
    <scope>IDENTIFICATION</scope>
    <source>
        <tissue evidence="2">Whole insect</tissue>
    </source>
</reference>
<dbReference type="AlphaFoldDB" id="A0A6P7GVX3"/>